<keyword evidence="4" id="KW-1185">Reference proteome</keyword>
<accession>A0ABW2SP36</accession>
<dbReference type="PANTHER" id="PTHR39340">
    <property type="entry name" value="SULFOFRUCTOSEPHOSPHATE ALDOLASE"/>
    <property type="match status" value="1"/>
</dbReference>
<name>A0ABW2SP36_9ACTO</name>
<proteinExistence type="inferred from homology"/>
<dbReference type="Pfam" id="PF01791">
    <property type="entry name" value="DeoC"/>
    <property type="match status" value="1"/>
</dbReference>
<evidence type="ECO:0000313" key="4">
    <source>
        <dbReference type="Proteomes" id="UP001596527"/>
    </source>
</evidence>
<comment type="caution">
    <text evidence="3">The sequence shown here is derived from an EMBL/GenBank/DDBJ whole genome shotgun (WGS) entry which is preliminary data.</text>
</comment>
<reference evidence="4" key="1">
    <citation type="journal article" date="2019" name="Int. J. Syst. Evol. Microbiol.">
        <title>The Global Catalogue of Microorganisms (GCM) 10K type strain sequencing project: providing services to taxonomists for standard genome sequencing and annotation.</title>
        <authorList>
            <consortium name="The Broad Institute Genomics Platform"/>
            <consortium name="The Broad Institute Genome Sequencing Center for Infectious Disease"/>
            <person name="Wu L."/>
            <person name="Ma J."/>
        </authorList>
    </citation>
    <scope>NUCLEOTIDE SEQUENCE [LARGE SCALE GENOMIC DNA]</scope>
    <source>
        <strain evidence="4">CCUG 56698</strain>
    </source>
</reference>
<dbReference type="SMART" id="SM01133">
    <property type="entry name" value="DeoC"/>
    <property type="match status" value="1"/>
</dbReference>
<dbReference type="InterPro" id="IPR002915">
    <property type="entry name" value="DeoC/FbaB/LacD_aldolase"/>
</dbReference>
<keyword evidence="2" id="KW-0456">Lyase</keyword>
<dbReference type="SUPFAM" id="SSF51569">
    <property type="entry name" value="Aldolase"/>
    <property type="match status" value="1"/>
</dbReference>
<evidence type="ECO:0000256" key="1">
    <source>
        <dbReference type="ARBA" id="ARBA00008679"/>
    </source>
</evidence>
<sequence length="293" mass="31306">MITDRFVLADIARPSGGLAMLAIDQREALRNMFTAAGAPAPVPDSALTAFKLAAARVLSPFASGVLVDKQFSYDAIVHDGCVVENSALIVAADAFHPGNGIPVDEVTIDTEITPERARDDGARAMKLLVLWRSDEDPAARRSVVDRFVRECHAQGLLAIIEPVVRPPRHGASIDREHAILMAAGELGDTDADLYKGEMPYGGDADDDTLLDACRSLDSKLSMPWVILSSGVKADLFPNSVRMAIRAGASGFLAGRAVWASVIGARNPVQMLADISAPRLRRLGEIVDEEIAGR</sequence>
<dbReference type="Gene3D" id="3.20.20.70">
    <property type="entry name" value="Aldolase class I"/>
    <property type="match status" value="1"/>
</dbReference>
<dbReference type="Proteomes" id="UP001596527">
    <property type="component" value="Unassembled WGS sequence"/>
</dbReference>
<dbReference type="InterPro" id="IPR013785">
    <property type="entry name" value="Aldolase_TIM"/>
</dbReference>
<dbReference type="PANTHER" id="PTHR39340:SF1">
    <property type="entry name" value="SULFOFRUCTOSEPHOSPHATE ALDOLASE"/>
    <property type="match status" value="1"/>
</dbReference>
<evidence type="ECO:0000256" key="2">
    <source>
        <dbReference type="ARBA" id="ARBA00023239"/>
    </source>
</evidence>
<dbReference type="EMBL" id="JBHTEF010000001">
    <property type="protein sequence ID" value="MFC7581233.1"/>
    <property type="molecule type" value="Genomic_DNA"/>
</dbReference>
<comment type="similarity">
    <text evidence="1">Belongs to the aldolase LacD family.</text>
</comment>
<organism evidence="3 4">
    <name type="scientific">Schaalia naturae</name>
    <dbReference type="NCBI Taxonomy" id="635203"/>
    <lineage>
        <taxon>Bacteria</taxon>
        <taxon>Bacillati</taxon>
        <taxon>Actinomycetota</taxon>
        <taxon>Actinomycetes</taxon>
        <taxon>Actinomycetales</taxon>
        <taxon>Actinomycetaceae</taxon>
        <taxon>Schaalia</taxon>
    </lineage>
</organism>
<evidence type="ECO:0000313" key="3">
    <source>
        <dbReference type="EMBL" id="MFC7581233.1"/>
    </source>
</evidence>
<evidence type="ECO:0008006" key="5">
    <source>
        <dbReference type="Google" id="ProtNLM"/>
    </source>
</evidence>
<dbReference type="RefSeq" id="WP_380974345.1">
    <property type="nucleotide sequence ID" value="NZ_JBHTEF010000001.1"/>
</dbReference>
<dbReference type="InterPro" id="IPR050552">
    <property type="entry name" value="LacD_aldolase"/>
</dbReference>
<gene>
    <name evidence="3" type="ORF">ACFQWG_08505</name>
</gene>
<protein>
    <recommendedName>
        <fullName evidence="5">Aldolase</fullName>
    </recommendedName>
</protein>